<accession>A0A1E3HFI8</accession>
<evidence type="ECO:0000256" key="1">
    <source>
        <dbReference type="SAM" id="MobiDB-lite"/>
    </source>
</evidence>
<proteinExistence type="predicted"/>
<feature type="region of interest" description="Disordered" evidence="1">
    <location>
        <begin position="1"/>
        <end position="26"/>
    </location>
</feature>
<evidence type="ECO:0000313" key="2">
    <source>
        <dbReference type="EMBL" id="ODN75102.1"/>
    </source>
</evidence>
<dbReference type="Proteomes" id="UP000094065">
    <property type="component" value="Unassembled WGS sequence"/>
</dbReference>
<feature type="region of interest" description="Disordered" evidence="1">
    <location>
        <begin position="88"/>
        <end position="108"/>
    </location>
</feature>
<reference evidence="2 3" key="1">
    <citation type="submission" date="2016-06" db="EMBL/GenBank/DDBJ databases">
        <title>Evolution of pathogenesis and genome organization in the Tremellales.</title>
        <authorList>
            <person name="Cuomo C."/>
            <person name="Litvintseva A."/>
            <person name="Heitman J."/>
            <person name="Chen Y."/>
            <person name="Sun S."/>
            <person name="Springer D."/>
            <person name="Dromer F."/>
            <person name="Young S."/>
            <person name="Zeng Q."/>
            <person name="Chapman S."/>
            <person name="Gujja S."/>
            <person name="Saif S."/>
            <person name="Birren B."/>
        </authorList>
    </citation>
    <scope>NUCLEOTIDE SEQUENCE [LARGE SCALE GENOMIC DNA]</scope>
    <source>
        <strain evidence="2 3">CBS 6039</strain>
    </source>
</reference>
<evidence type="ECO:0000313" key="3">
    <source>
        <dbReference type="Proteomes" id="UP000094065"/>
    </source>
</evidence>
<sequence>MPSDTASSSPATAEPTSAFTWSQVPSEPDVGIAAEDLVDEDDELPSKPTLANRILQRLDDIDTTIYRIQSEPNTLLSDLLGYMAEGQISMSDGGRRPDPPVDNSSKAHTKEVRIKLDRILVALMSEGDVIDDGASIGARVSNIESLVRILVERSLAFNPRPPVLRKDVRDLRSGRIIVTPDDDSFLQSAEDQSLSSPSRPLSCDKTSIDTEPGIAPTVADGMLTDNVSSATREAIAAAVTDGIITYLSSARLSHAFKATVSRSLSILEHIPKTEGIDMMLSFAMDDLCQANANAKGLDGRARKLLASASGRLRVALMYLKTHQEDGQGWKMGILESVIDDLDTTATMV</sequence>
<dbReference type="EMBL" id="AWGJ01000010">
    <property type="protein sequence ID" value="ODN75102.1"/>
    <property type="molecule type" value="Genomic_DNA"/>
</dbReference>
<dbReference type="AlphaFoldDB" id="A0A1E3HFI8"/>
<feature type="compositionally biased region" description="Polar residues" evidence="1">
    <location>
        <begin position="187"/>
        <end position="199"/>
    </location>
</feature>
<dbReference type="OrthoDB" id="10458257at2759"/>
<name>A0A1E3HFI8_9TREE</name>
<organism evidence="2 3">
    <name type="scientific">Cryptococcus amylolentus CBS 6039</name>
    <dbReference type="NCBI Taxonomy" id="1295533"/>
    <lineage>
        <taxon>Eukaryota</taxon>
        <taxon>Fungi</taxon>
        <taxon>Dikarya</taxon>
        <taxon>Basidiomycota</taxon>
        <taxon>Agaricomycotina</taxon>
        <taxon>Tremellomycetes</taxon>
        <taxon>Tremellales</taxon>
        <taxon>Cryptococcaceae</taxon>
        <taxon>Cryptococcus</taxon>
    </lineage>
</organism>
<dbReference type="GeneID" id="30157626"/>
<protein>
    <submittedName>
        <fullName evidence="2">Uncharacterized protein</fullName>
    </submittedName>
</protein>
<feature type="region of interest" description="Disordered" evidence="1">
    <location>
        <begin position="187"/>
        <end position="207"/>
    </location>
</feature>
<keyword evidence="3" id="KW-1185">Reference proteome</keyword>
<gene>
    <name evidence="2" type="ORF">L202_06317</name>
</gene>
<dbReference type="RefSeq" id="XP_018990752.1">
    <property type="nucleotide sequence ID" value="XM_019140777.1"/>
</dbReference>
<feature type="compositionally biased region" description="Low complexity" evidence="1">
    <location>
        <begin position="1"/>
        <end position="20"/>
    </location>
</feature>
<comment type="caution">
    <text evidence="2">The sequence shown here is derived from an EMBL/GenBank/DDBJ whole genome shotgun (WGS) entry which is preliminary data.</text>
</comment>